<dbReference type="InterPro" id="IPR016164">
    <property type="entry name" value="FAD-linked_Oxase-like_C"/>
</dbReference>
<feature type="signal peptide" evidence="6">
    <location>
        <begin position="1"/>
        <end position="20"/>
    </location>
</feature>
<feature type="chain" id="PRO_5034609223" description="FAD-binding PCMH-type domain-containing protein" evidence="6">
    <location>
        <begin position="21"/>
        <end position="495"/>
    </location>
</feature>
<dbReference type="OrthoDB" id="415825at2759"/>
<evidence type="ECO:0000259" key="7">
    <source>
        <dbReference type="PROSITE" id="PS51387"/>
    </source>
</evidence>
<comment type="caution">
    <text evidence="8">The sequence shown here is derived from an EMBL/GenBank/DDBJ whole genome shotgun (WGS) entry which is preliminary data.</text>
</comment>
<dbReference type="InterPro" id="IPR012951">
    <property type="entry name" value="BBE"/>
</dbReference>
<dbReference type="AlphaFoldDB" id="A0A8H3J5I8"/>
<dbReference type="PROSITE" id="PS51387">
    <property type="entry name" value="FAD_PCMH"/>
    <property type="match status" value="1"/>
</dbReference>
<evidence type="ECO:0000313" key="8">
    <source>
        <dbReference type="EMBL" id="CAF9941040.1"/>
    </source>
</evidence>
<keyword evidence="4" id="KW-0274">FAD</keyword>
<dbReference type="Gene3D" id="3.40.462.20">
    <property type="match status" value="1"/>
</dbReference>
<name>A0A8H3J5I8_9LECA</name>
<evidence type="ECO:0000256" key="3">
    <source>
        <dbReference type="ARBA" id="ARBA00022729"/>
    </source>
</evidence>
<evidence type="ECO:0000256" key="6">
    <source>
        <dbReference type="SAM" id="SignalP"/>
    </source>
</evidence>
<evidence type="ECO:0000313" key="9">
    <source>
        <dbReference type="Proteomes" id="UP000664534"/>
    </source>
</evidence>
<dbReference type="PANTHER" id="PTHR42973">
    <property type="entry name" value="BINDING OXIDOREDUCTASE, PUTATIVE (AFU_ORTHOLOGUE AFUA_1G17690)-RELATED"/>
    <property type="match status" value="1"/>
</dbReference>
<dbReference type="GO" id="GO:0071949">
    <property type="term" value="F:FAD binding"/>
    <property type="evidence" value="ECO:0007669"/>
    <property type="project" value="InterPro"/>
</dbReference>
<dbReference type="Pfam" id="PF08031">
    <property type="entry name" value="BBE"/>
    <property type="match status" value="1"/>
</dbReference>
<dbReference type="PANTHER" id="PTHR42973:SF32">
    <property type="entry name" value="FAD-LINKED OXIDOREDUCTASE AFOF"/>
    <property type="match status" value="1"/>
</dbReference>
<keyword evidence="3 6" id="KW-0732">Signal</keyword>
<dbReference type="Pfam" id="PF01565">
    <property type="entry name" value="FAD_binding_4"/>
    <property type="match status" value="1"/>
</dbReference>
<gene>
    <name evidence="8" type="ORF">IMSHALPRED_002404</name>
</gene>
<dbReference type="GO" id="GO:0016491">
    <property type="term" value="F:oxidoreductase activity"/>
    <property type="evidence" value="ECO:0007669"/>
    <property type="project" value="UniProtKB-KW"/>
</dbReference>
<comment type="similarity">
    <text evidence="1">Belongs to the oxygen-dependent FAD-linked oxidoreductase family.</text>
</comment>
<dbReference type="InterPro" id="IPR016166">
    <property type="entry name" value="FAD-bd_PCMH"/>
</dbReference>
<dbReference type="InterPro" id="IPR036318">
    <property type="entry name" value="FAD-bd_PCMH-like_sf"/>
</dbReference>
<evidence type="ECO:0000256" key="5">
    <source>
        <dbReference type="ARBA" id="ARBA00023002"/>
    </source>
</evidence>
<dbReference type="Gene3D" id="3.30.465.10">
    <property type="match status" value="1"/>
</dbReference>
<evidence type="ECO:0000256" key="4">
    <source>
        <dbReference type="ARBA" id="ARBA00022827"/>
    </source>
</evidence>
<dbReference type="InterPro" id="IPR006094">
    <property type="entry name" value="Oxid_FAD_bind_N"/>
</dbReference>
<dbReference type="SUPFAM" id="SSF56176">
    <property type="entry name" value="FAD-binding/transporter-associated domain-like"/>
    <property type="match status" value="1"/>
</dbReference>
<sequence length="495" mass="53521">MVTSNFLTLALAACLPLSQAFSIQERTTITQTFQSSLSNKSKIVLASDPDYANETTQRWTVYDEPTYTAAIIPATASDVQNIVKIAGRLGIPFLATGGGHGLPITLGNLKNGISIDLSSFKNVTIDHAASTVTVGGANVYSDVFGTVWNAGYEMATGSCACPGIVGATVGGGVGRLQGLHGLTLDTLVSVVVVTADGSLLTASETENADLFWGIRGSGFNFGIILWATYNIFDQTNGGYAFNADFIFPANQSHNHWETLKEASKNQSVEFALISGINYNDAYGGLNILLNAVYFGPEAEGRALIEPFTRNHPLVTNISYVHVSNLVNVAAFGLFADKQCTKGKHVNTYTVGTTGVDVPTWDAHVQNFTKLYKEYPQTQLSTAFVETFPIQAVLQAEGANTAVPQKHREITNHVLWGYNYADPSIDTQVNQFASSARDAFTATSGFDDLELYVTYSHGDEGPQVWYREKLAQLEQLKKKWDPKGLFGFMDPVPVTS</sequence>
<proteinExistence type="inferred from homology"/>
<accession>A0A8H3J5I8</accession>
<keyword evidence="9" id="KW-1185">Reference proteome</keyword>
<dbReference type="InterPro" id="IPR050416">
    <property type="entry name" value="FAD-linked_Oxidoreductase"/>
</dbReference>
<dbReference type="Proteomes" id="UP000664534">
    <property type="component" value="Unassembled WGS sequence"/>
</dbReference>
<keyword evidence="2" id="KW-0285">Flavoprotein</keyword>
<protein>
    <recommendedName>
        <fullName evidence="7">FAD-binding PCMH-type domain-containing protein</fullName>
    </recommendedName>
</protein>
<organism evidence="8 9">
    <name type="scientific">Imshaugia aleurites</name>
    <dbReference type="NCBI Taxonomy" id="172621"/>
    <lineage>
        <taxon>Eukaryota</taxon>
        <taxon>Fungi</taxon>
        <taxon>Dikarya</taxon>
        <taxon>Ascomycota</taxon>
        <taxon>Pezizomycotina</taxon>
        <taxon>Lecanoromycetes</taxon>
        <taxon>OSLEUM clade</taxon>
        <taxon>Lecanoromycetidae</taxon>
        <taxon>Lecanorales</taxon>
        <taxon>Lecanorineae</taxon>
        <taxon>Parmeliaceae</taxon>
        <taxon>Imshaugia</taxon>
    </lineage>
</organism>
<evidence type="ECO:0000256" key="1">
    <source>
        <dbReference type="ARBA" id="ARBA00005466"/>
    </source>
</evidence>
<dbReference type="EMBL" id="CAJPDT010000140">
    <property type="protein sequence ID" value="CAF9941040.1"/>
    <property type="molecule type" value="Genomic_DNA"/>
</dbReference>
<feature type="domain" description="FAD-binding PCMH-type" evidence="7">
    <location>
        <begin position="62"/>
        <end position="234"/>
    </location>
</feature>
<keyword evidence="5" id="KW-0560">Oxidoreductase</keyword>
<dbReference type="SUPFAM" id="SSF55103">
    <property type="entry name" value="FAD-linked oxidases, C-terminal domain"/>
    <property type="match status" value="1"/>
</dbReference>
<evidence type="ECO:0000256" key="2">
    <source>
        <dbReference type="ARBA" id="ARBA00022630"/>
    </source>
</evidence>
<dbReference type="InterPro" id="IPR016169">
    <property type="entry name" value="FAD-bd_PCMH_sub2"/>
</dbReference>
<reference evidence="8" key="1">
    <citation type="submission" date="2021-03" db="EMBL/GenBank/DDBJ databases">
        <authorList>
            <person name="Tagirdzhanova G."/>
        </authorList>
    </citation>
    <scope>NUCLEOTIDE SEQUENCE</scope>
</reference>